<name>A0A6A5JXD3_9PLEO</name>
<dbReference type="GO" id="GO:1902369">
    <property type="term" value="P:negative regulation of RNA catabolic process"/>
    <property type="evidence" value="ECO:0007669"/>
    <property type="project" value="TreeGrafter"/>
</dbReference>
<proteinExistence type="inferred from homology"/>
<evidence type="ECO:0000256" key="1">
    <source>
        <dbReference type="ARBA" id="ARBA00004123"/>
    </source>
</evidence>
<dbReference type="OrthoDB" id="297219at2759"/>
<dbReference type="PANTHER" id="PTHR13471">
    <property type="entry name" value="TETRATRICOPEPTIDE-LIKE HELICAL"/>
    <property type="match status" value="1"/>
</dbReference>
<dbReference type="GO" id="GO:0071013">
    <property type="term" value="C:catalytic step 2 spliceosome"/>
    <property type="evidence" value="ECO:0007669"/>
    <property type="project" value="TreeGrafter"/>
</dbReference>
<evidence type="ECO:0000313" key="5">
    <source>
        <dbReference type="EMBL" id="KAF1829488.1"/>
    </source>
</evidence>
<reference evidence="5" key="1">
    <citation type="submission" date="2020-01" db="EMBL/GenBank/DDBJ databases">
        <authorList>
            <consortium name="DOE Joint Genome Institute"/>
            <person name="Haridas S."/>
            <person name="Albert R."/>
            <person name="Binder M."/>
            <person name="Bloem J."/>
            <person name="Labutti K."/>
            <person name="Salamov A."/>
            <person name="Andreopoulos B."/>
            <person name="Baker S.E."/>
            <person name="Barry K."/>
            <person name="Bills G."/>
            <person name="Bluhm B.H."/>
            <person name="Cannon C."/>
            <person name="Castanera R."/>
            <person name="Culley D.E."/>
            <person name="Daum C."/>
            <person name="Ezra D."/>
            <person name="Gonzalez J.B."/>
            <person name="Henrissat B."/>
            <person name="Kuo A."/>
            <person name="Liang C."/>
            <person name="Lipzen A."/>
            <person name="Lutzoni F."/>
            <person name="Magnuson J."/>
            <person name="Mondo S."/>
            <person name="Nolan M."/>
            <person name="Ohm R."/>
            <person name="Pangilinan J."/>
            <person name="Park H.-J."/>
            <person name="Ramirez L."/>
            <person name="Alfaro M."/>
            <person name="Sun H."/>
            <person name="Tritt A."/>
            <person name="Yoshinaga Y."/>
            <person name="Zwiers L.-H."/>
            <person name="Turgeon B.G."/>
            <person name="Goodwin S.B."/>
            <person name="Spatafora J.W."/>
            <person name="Crous P.W."/>
            <person name="Grigoriev I.V."/>
        </authorList>
    </citation>
    <scope>NUCLEOTIDE SEQUENCE</scope>
    <source>
        <strain evidence="5">P77</strain>
    </source>
</reference>
<dbReference type="InterPro" id="IPR013633">
    <property type="entry name" value="NRDE-2"/>
</dbReference>
<feature type="region of interest" description="Disordered" evidence="4">
    <location>
        <begin position="1"/>
        <end position="52"/>
    </location>
</feature>
<dbReference type="EMBL" id="ML975441">
    <property type="protein sequence ID" value="KAF1829488.1"/>
    <property type="molecule type" value="Genomic_DNA"/>
</dbReference>
<dbReference type="AlphaFoldDB" id="A0A6A5JXD3"/>
<dbReference type="Proteomes" id="UP000800040">
    <property type="component" value="Unassembled WGS sequence"/>
</dbReference>
<feature type="compositionally biased region" description="Pro residues" evidence="4">
    <location>
        <begin position="16"/>
        <end position="25"/>
    </location>
</feature>
<dbReference type="Gene3D" id="1.25.40.10">
    <property type="entry name" value="Tetratricopeptide repeat domain"/>
    <property type="match status" value="1"/>
</dbReference>
<dbReference type="GO" id="GO:0031048">
    <property type="term" value="P:regulatory ncRNA-mediated heterochromatin formation"/>
    <property type="evidence" value="ECO:0007669"/>
    <property type="project" value="TreeGrafter"/>
</dbReference>
<sequence length="1004" mass="113581">MASNVPRFASFRPKPKAAPEPPSPPLRHTAAEPPAKEKDRSKSESSSTRAYFSDRRGDTDLWRYGSLNRRDTPPYRRYGHGFVLGLSADQKIDRANSTDKMLCITPATRGRPERLLTHKRAHLSNERALRLLKTANGTGDLQQDFMLLSANTKTRRHESSGGEDDGAPEQDYRRIQGPESTKPADPDTQYDSETGVSIDREVTRKNAELVRQTREHPEDAQGWLALIAHQEAMLKLERPSAELTASDKAHLADIRISTYEEALKKIGKDESSQLKLYKGLLEEAKRAWDGAKLASRWAEVLAKHPHSAHLWTMYLDFVQSRFTSFKYEDCRATFFKCIETLRTSTNAVPPAKSLHILLRLTSMTHEAGYQELALAVWQALLEFHLLLPPETDANMRTFEEFWDSEVPRIGEQEAKGWKHCNADDSPPAGPPSLDKRDASYVALEDFRKRELEAMNKLRCAGRTSDDTAEDDAFHTIFFSDLEPYLHIIPLNTPTTLIIEAFLCFCGLPPLPHLAAHQQEWWSDPFLQRQCQSASRHADESAHFKLIHKRFLNCPLKRFCMTTELLFEQDFPLDSIRLSADFIRRLLKLLAFELSSYDIIGEYLLAFELRHFSSAVFKTAKRLSKARPSSLRLYNAYGLVESHLGNSAKADQVFSMALSMQTDNTALSTPGTLDLFSNWVLEALHTAGKTEALWRLISPLGKLPAGATPVTPPDHALIQNACAMLSGISERALLCQNHTAAITSTSLFALSVYLSEDYNAERALETHHNLSAWFASHKLSNTRSAELHAQVIARFLTYHSTHAAIVKPAQIRTTLEPLIARFPANTILLSLYAANEARFSIDDRVRGIMHQSSLHRSDDRSVVSWVFAIHYETLKGETAGSTSHSIRALYKRCSGSTGAHCLALWNAYLRFELSQLQHELSRRPDKRPGKGGKTRKWEMSVHDAEQRVKETFYTGLRHVPWCKDYVMLAFTDAKDVFTEVEKLGLYRVIQEKELRLYVELDGVDA</sequence>
<dbReference type="Pfam" id="PF08424">
    <property type="entry name" value="NRDE-2"/>
    <property type="match status" value="1"/>
</dbReference>
<protein>
    <submittedName>
        <fullName evidence="5">DUF1740-domain-containing protein</fullName>
    </submittedName>
</protein>
<feature type="region of interest" description="Disordered" evidence="4">
    <location>
        <begin position="152"/>
        <end position="203"/>
    </location>
</feature>
<evidence type="ECO:0000256" key="3">
    <source>
        <dbReference type="ARBA" id="ARBA00023242"/>
    </source>
</evidence>
<comment type="subcellular location">
    <subcellularLocation>
        <location evidence="1">Nucleus</location>
    </subcellularLocation>
</comment>
<feature type="compositionally biased region" description="Basic and acidic residues" evidence="4">
    <location>
        <begin position="34"/>
        <end position="43"/>
    </location>
</feature>
<dbReference type="InterPro" id="IPR011990">
    <property type="entry name" value="TPR-like_helical_dom_sf"/>
</dbReference>
<evidence type="ECO:0000256" key="2">
    <source>
        <dbReference type="ARBA" id="ARBA00009265"/>
    </source>
</evidence>
<organism evidence="5 6">
    <name type="scientific">Decorospora gaudefroyi</name>
    <dbReference type="NCBI Taxonomy" id="184978"/>
    <lineage>
        <taxon>Eukaryota</taxon>
        <taxon>Fungi</taxon>
        <taxon>Dikarya</taxon>
        <taxon>Ascomycota</taxon>
        <taxon>Pezizomycotina</taxon>
        <taxon>Dothideomycetes</taxon>
        <taxon>Pleosporomycetidae</taxon>
        <taxon>Pleosporales</taxon>
        <taxon>Pleosporineae</taxon>
        <taxon>Pleosporaceae</taxon>
        <taxon>Decorospora</taxon>
    </lineage>
</organism>
<evidence type="ECO:0000313" key="6">
    <source>
        <dbReference type="Proteomes" id="UP000800040"/>
    </source>
</evidence>
<gene>
    <name evidence="5" type="ORF">BDW02DRAFT_573939</name>
</gene>
<keyword evidence="3" id="KW-0539">Nucleus</keyword>
<comment type="similarity">
    <text evidence="2">Belongs to the NRDE2 family.</text>
</comment>
<evidence type="ECO:0000256" key="4">
    <source>
        <dbReference type="SAM" id="MobiDB-lite"/>
    </source>
</evidence>
<dbReference type="PANTHER" id="PTHR13471:SF0">
    <property type="entry name" value="NUCLEAR EXOSOME REGULATOR NRDE2"/>
    <property type="match status" value="1"/>
</dbReference>
<accession>A0A6A5JXD3</accession>
<keyword evidence="6" id="KW-1185">Reference proteome</keyword>